<organism evidence="1 2">
    <name type="scientific">Candidatus Methanomarinus sp</name>
    <dbReference type="NCBI Taxonomy" id="3386244"/>
    <lineage>
        <taxon>Archaea</taxon>
        <taxon>Methanobacteriati</taxon>
        <taxon>Methanobacteriota</taxon>
        <taxon>Stenosarchaea group</taxon>
        <taxon>Methanomicrobia</taxon>
        <taxon>Methanosarcinales</taxon>
        <taxon>ANME-2 cluster</taxon>
        <taxon>Candidatus Methanocomedenaceae</taxon>
        <taxon>Candidatus Methanomarinus</taxon>
    </lineage>
</organism>
<dbReference type="EMBL" id="QYBA01000109">
    <property type="protein sequence ID" value="TKY91907.1"/>
    <property type="molecule type" value="Genomic_DNA"/>
</dbReference>
<comment type="caution">
    <text evidence="1">The sequence shown here is derived from an EMBL/GenBank/DDBJ whole genome shotgun (WGS) entry which is preliminary data.</text>
</comment>
<protein>
    <submittedName>
        <fullName evidence="1">PGF-pre-PGF domain-containing protein</fullName>
    </submittedName>
</protein>
<evidence type="ECO:0000313" key="1">
    <source>
        <dbReference type="EMBL" id="TKY91907.1"/>
    </source>
</evidence>
<gene>
    <name evidence="1" type="ORF">C5S46_03405</name>
</gene>
<reference evidence="1" key="1">
    <citation type="submission" date="2018-09" db="EMBL/GenBank/DDBJ databases">
        <title>A genomic encyclopedia of anaerobic methanotrophic archaea.</title>
        <authorList>
            <person name="Skennerton C.T."/>
            <person name="Chadwick G.L."/>
            <person name="Laso-Perez R."/>
            <person name="Leu A.O."/>
            <person name="Speth D.R."/>
            <person name="Yu H."/>
            <person name="Morgan-Lang C."/>
            <person name="Hatzenpichler R."/>
            <person name="Goudeau D."/>
            <person name="Malmstrom R."/>
            <person name="Woyke T."/>
            <person name="Hallam S."/>
            <person name="Tyson G.W."/>
            <person name="Wegener G."/>
            <person name="Boetius A."/>
            <person name="Orphan V.J."/>
        </authorList>
    </citation>
    <scope>NUCLEOTIDE SEQUENCE</scope>
    <source>
        <strain evidence="1">CONS3730D10UFb2</strain>
    </source>
</reference>
<evidence type="ECO:0000313" key="2">
    <source>
        <dbReference type="Proteomes" id="UP000315423"/>
    </source>
</evidence>
<dbReference type="Proteomes" id="UP000315423">
    <property type="component" value="Unassembled WGS sequence"/>
</dbReference>
<proteinExistence type="predicted"/>
<accession>A0AC61SBE6</accession>
<name>A0AC61SBE6_9EURY</name>
<sequence length="936" mass="104609">MKYKNIAFIIIILSLWINPVNADSKVAPYADISTQHSANWPVNYMDAEFIQVNNNDRIRQNGDISKIKFDVANTSNLMEFYFTIWRKNVNGGYDRIAITDNLNGDISDGINEIELSVPISGVQEGDYYGYRIKTSGPALYVDTNEVRLTYFVNNSASPIENFDWEGCIDWRPYIFVIEPYMDDPHMIFIGDSIIVGIPQHLSFLHENCSTDIPSTIEYQWSNKVDDQIYQNMGYGGHGTPELRNRFDKDVVQLNPEFVLIEGGIIDIRRSGDRSGVIINNWRAMIEEAYNNDITPVIMLILPCTNISDLRSGRVDIINEQLITMAAEYSPSIVVDARSYVGIHRSGGDGGNLWDINSDYDSGDGLHFNSAGNERIAQAIKDSFKYIYGKPGLYNLIQSDGTIIYSEGLSNAINTSWRMASTSSTANVIYNDPSTDEIADFTINSGSIKWFTIYDLSQDQVYHLRRSDGTLIESSTALNGIVNFTMTEGLSTGTYYVDTSFVITDVNYDTPVTDSVNITWETNKNSDSLVQYGTTSGNYPSNTSDQEMVISHSIELSGLSPGITYYFVVTSTDSNNDLAQSDEYFFMTADIADTTPPVISNITNTTPTTDSVTISWETDEDSDSLVKYGTESGSYIVDVPDIALVISHSIELSGLNSNTTYYYVVNSTDAVNNSAQSDEYFFTTAYNTTNEEISDLVKVFRKKVSTSRSKSGGGGAAGEDFNNIMISETQREFVCIGEDISYVFDSEDNIVRYINFTGYKTAGTIPAKVDMLNHTSSLVNYAPLDIVYKNLNIWVGNKGWANSKNIGNATINFNLEKSWINENNIDRSTIKMKRYYNGKWNILETTLIDQDVKYLYFESKIAGFSSFVITGKQRYTGEPDEPGEEGIEDDKPVAVVTETLNNTSVEAPTGDEIGIPGFGLFICLVVWLIVIWKIRKE</sequence>